<organism evidence="1 2">
    <name type="scientific">Eoetvoesiella caeni</name>
    <dbReference type="NCBI Taxonomy" id="645616"/>
    <lineage>
        <taxon>Bacteria</taxon>
        <taxon>Pseudomonadati</taxon>
        <taxon>Pseudomonadota</taxon>
        <taxon>Betaproteobacteria</taxon>
        <taxon>Burkholderiales</taxon>
        <taxon>Alcaligenaceae</taxon>
        <taxon>Eoetvoesiella</taxon>
    </lineage>
</organism>
<evidence type="ECO:0000313" key="1">
    <source>
        <dbReference type="EMBL" id="RBP40721.1"/>
    </source>
</evidence>
<dbReference type="RefSeq" id="WP_113932503.1">
    <property type="nucleotide sequence ID" value="NZ_JACCEU010000004.1"/>
</dbReference>
<name>A0A366HE56_9BURK</name>
<dbReference type="Proteomes" id="UP000253628">
    <property type="component" value="Unassembled WGS sequence"/>
</dbReference>
<accession>A0A366HE56</accession>
<dbReference type="PROSITE" id="PS51257">
    <property type="entry name" value="PROKAR_LIPOPROTEIN"/>
    <property type="match status" value="1"/>
</dbReference>
<gene>
    <name evidence="1" type="ORF">DFR37_10359</name>
</gene>
<dbReference type="EMBL" id="QNRQ01000003">
    <property type="protein sequence ID" value="RBP40721.1"/>
    <property type="molecule type" value="Genomic_DNA"/>
</dbReference>
<reference evidence="1 2" key="1">
    <citation type="submission" date="2018-06" db="EMBL/GenBank/DDBJ databases">
        <title>Genomic Encyclopedia of Type Strains, Phase IV (KMG-IV): sequencing the most valuable type-strain genomes for metagenomic binning, comparative biology and taxonomic classification.</title>
        <authorList>
            <person name="Goeker M."/>
        </authorList>
    </citation>
    <scope>NUCLEOTIDE SEQUENCE [LARGE SCALE GENOMIC DNA]</scope>
    <source>
        <strain evidence="1 2">DSM 25520</strain>
    </source>
</reference>
<proteinExistence type="predicted"/>
<protein>
    <recommendedName>
        <fullName evidence="3">Lipoprotein</fullName>
    </recommendedName>
</protein>
<dbReference type="AlphaFoldDB" id="A0A366HE56"/>
<evidence type="ECO:0000313" key="2">
    <source>
        <dbReference type="Proteomes" id="UP000253628"/>
    </source>
</evidence>
<dbReference type="OrthoDB" id="8685129at2"/>
<evidence type="ECO:0008006" key="3">
    <source>
        <dbReference type="Google" id="ProtNLM"/>
    </source>
</evidence>
<dbReference type="NCBIfam" id="NF046053">
    <property type="entry name" value="lipo_BPTD_2524"/>
    <property type="match status" value="1"/>
</dbReference>
<comment type="caution">
    <text evidence="1">The sequence shown here is derived from an EMBL/GenBank/DDBJ whole genome shotgun (WGS) entry which is preliminary data.</text>
</comment>
<sequence>MKSLIASCGFALALGGCAVGIHPGDDSPSVSYTATNSYQTVYLRVQNQAAECLRGNGGFAVVANVDPATQAGEVLVKEDITGAVMARTVLKAVDDRHTQVTHTVSGHRPWDVNALHAMRESVLMDTSVCFAYK</sequence>
<keyword evidence="2" id="KW-1185">Reference proteome</keyword>